<protein>
    <submittedName>
        <fullName evidence="2">Uncharacterized protein</fullName>
    </submittedName>
</protein>
<dbReference type="AlphaFoldDB" id="A0A2G5BEH4"/>
<organism evidence="2 3">
    <name type="scientific">Coemansia reversa (strain ATCC 12441 / NRRL 1564)</name>
    <dbReference type="NCBI Taxonomy" id="763665"/>
    <lineage>
        <taxon>Eukaryota</taxon>
        <taxon>Fungi</taxon>
        <taxon>Fungi incertae sedis</taxon>
        <taxon>Zoopagomycota</taxon>
        <taxon>Kickxellomycotina</taxon>
        <taxon>Kickxellomycetes</taxon>
        <taxon>Kickxellales</taxon>
        <taxon>Kickxellaceae</taxon>
        <taxon>Coemansia</taxon>
    </lineage>
</organism>
<evidence type="ECO:0000256" key="1">
    <source>
        <dbReference type="SAM" id="MobiDB-lite"/>
    </source>
</evidence>
<proteinExistence type="predicted"/>
<dbReference type="EMBL" id="KZ303494">
    <property type="protein sequence ID" value="PIA17415.1"/>
    <property type="molecule type" value="Genomic_DNA"/>
</dbReference>
<dbReference type="Proteomes" id="UP000242474">
    <property type="component" value="Unassembled WGS sequence"/>
</dbReference>
<reference evidence="2 3" key="1">
    <citation type="journal article" date="2015" name="Genome Biol. Evol.">
        <title>Phylogenomic analyses indicate that early fungi evolved digesting cell walls of algal ancestors of land plants.</title>
        <authorList>
            <person name="Chang Y."/>
            <person name="Wang S."/>
            <person name="Sekimoto S."/>
            <person name="Aerts A.L."/>
            <person name="Choi C."/>
            <person name="Clum A."/>
            <person name="LaButti K.M."/>
            <person name="Lindquist E.A."/>
            <person name="Yee Ngan C."/>
            <person name="Ohm R.A."/>
            <person name="Salamov A.A."/>
            <person name="Grigoriev I.V."/>
            <person name="Spatafora J.W."/>
            <person name="Berbee M.L."/>
        </authorList>
    </citation>
    <scope>NUCLEOTIDE SEQUENCE [LARGE SCALE GENOMIC DNA]</scope>
    <source>
        <strain evidence="2 3">NRRL 1564</strain>
    </source>
</reference>
<feature type="region of interest" description="Disordered" evidence="1">
    <location>
        <begin position="89"/>
        <end position="109"/>
    </location>
</feature>
<sequence length="109" mass="12405">MEKRIATRLSFKKGNEEEQQQDFPDKHLEESDILDFLNSDGARHDFTGYTWDVSKADETQQIFIEGYTYEAMIYFAELISSTASIGIKSAMGENSGSNAESRYITDQSK</sequence>
<feature type="compositionally biased region" description="Polar residues" evidence="1">
    <location>
        <begin position="92"/>
        <end position="109"/>
    </location>
</feature>
<feature type="region of interest" description="Disordered" evidence="1">
    <location>
        <begin position="1"/>
        <end position="27"/>
    </location>
</feature>
<evidence type="ECO:0000313" key="2">
    <source>
        <dbReference type="EMBL" id="PIA17415.1"/>
    </source>
</evidence>
<evidence type="ECO:0000313" key="3">
    <source>
        <dbReference type="Proteomes" id="UP000242474"/>
    </source>
</evidence>
<keyword evidence="3" id="KW-1185">Reference proteome</keyword>
<accession>A0A2G5BEH4</accession>
<gene>
    <name evidence="2" type="ORF">COEREDRAFT_86047</name>
</gene>
<name>A0A2G5BEH4_COERN</name>